<dbReference type="GO" id="GO:0005886">
    <property type="term" value="C:plasma membrane"/>
    <property type="evidence" value="ECO:0007669"/>
    <property type="project" value="TreeGrafter"/>
</dbReference>
<evidence type="ECO:0000259" key="5">
    <source>
        <dbReference type="PROSITE" id="PS52004"/>
    </source>
</evidence>
<dbReference type="GO" id="GO:0071770">
    <property type="term" value="P:DIM/DIP cell wall layer assembly"/>
    <property type="evidence" value="ECO:0007669"/>
    <property type="project" value="TreeGrafter"/>
</dbReference>
<dbReference type="GO" id="GO:0006633">
    <property type="term" value="P:fatty acid biosynthetic process"/>
    <property type="evidence" value="ECO:0007669"/>
    <property type="project" value="InterPro"/>
</dbReference>
<reference evidence="6 7" key="1">
    <citation type="submission" date="2018-08" db="EMBL/GenBank/DDBJ databases">
        <title>Paenibacillus sp. M4BSY-1, whole genome shotgun sequence.</title>
        <authorList>
            <person name="Tuo L."/>
        </authorList>
    </citation>
    <scope>NUCLEOTIDE SEQUENCE [LARGE SCALE GENOMIC DNA]</scope>
    <source>
        <strain evidence="6 7">M4BSY-1</strain>
    </source>
</reference>
<dbReference type="InterPro" id="IPR020841">
    <property type="entry name" value="PKS_Beta-ketoAc_synthase_dom"/>
</dbReference>
<feature type="domain" description="Ketosynthase family 3 (KS3)" evidence="5">
    <location>
        <begin position="43"/>
        <end position="468"/>
    </location>
</feature>
<keyword evidence="3" id="KW-0808">Transferase</keyword>
<dbReference type="SUPFAM" id="SSF53901">
    <property type="entry name" value="Thiolase-like"/>
    <property type="match status" value="1"/>
</dbReference>
<dbReference type="InterPro" id="IPR020806">
    <property type="entry name" value="PKS_PP-bd"/>
</dbReference>
<dbReference type="Proteomes" id="UP000261905">
    <property type="component" value="Unassembled WGS sequence"/>
</dbReference>
<sequence>MRWRWPMDNVIRTIFESVGAGKLDASTGLKLLKSVKKQRPKPSKDIAVIGLALKMPGADNLEQFWSHIVEGRDLIQPYPAARQSDTEGFIQTFTPLRKDDIRYSYGGYLNRIDGFDYSFFNLSPKEASLMDPNQRLFLQTAWEAMEDAGYGGERIKGSNTGIYIGFADWPVYGQYVSKNFPAQIGTASAGNTPSIMAGRIAHMLDLKGPALLVDTACSSSLVAVHLACTALRNEECEMAIAGGVKVCLLPVEGLYEIGIESSARRTSAFDDDSDGTVWGEGTVVFLLKPLAAAFRDGDPIHAVIKGSAMNQDGASAGLTAPNAAAQEKLLIQAWRDADIDPGTIAYMEAHGTGTRLGDPIEADGIRRAFRAFTDKSQFCAIGSVKTNVGHLDAAAGVAGLAKAIAALKYKTLPPTLHFAKPNRNIPFQQSPLYVNDRALEWDREPYPRRCGVSSFGFSGTNCHMVLEEAPAVTAAKDGNAGYENDSPQLLLLSAKSKTALEQLTAAYAASLQKQHPVLSDICYTAATGRGHYSSRLAIIARDLPELRDKLIRLVDHGLGSDERSGVYYGEHKLASAHREARTSVELTAEGLQRLSDEAMACVTRLTERQSSGMDELQRLGQYYCLGAHVDWNRVYSDDIRMKARLPTYPFQEARCWVEPLAQTAAEDTLAISQEKPLAEPMRKQLAAVSLTGKTGGEYSILELKLAQAWSSLLGVEEMDVDDTFFALGGNSILAIQLEVELEKAGIPLQSDDLYRYPTIRGAAQWLEQGTAQPSSLDGSHQEEAMLAAASTAEQVYGDKWNVSGKRVILPHMEPFNDLYYRNCFYNSLFPAVRHFGRSILPFLLNDLIVFSHPGSSGRPFGIDYVSILPIEELFRQQGLHISMRNDHEHILSETMEALRAEKPVIVWVDSYYEPIRKDTYGKRHVDHTLLVFGFDDELRQFHIMEHDRQENLSYAARTIEYEDLVRSSMGFAKNFKDGQNRPSHYILDQLQDAEAKDNLTADFNAFFAKSQLEGGERLENSQRIMEEMAEWIRMIVSTEEFFHREAESLVNLLNEIINAKQVERYRLNQIFGESDELTLAFSSVVSSWETVRKSAARYMYMRKYDTALAESIADKLTDLAGSERDFQLRLFARLRTVLDKVNFNL</sequence>
<dbReference type="SMART" id="SM00823">
    <property type="entry name" value="PKS_PP"/>
    <property type="match status" value="1"/>
</dbReference>
<dbReference type="PANTHER" id="PTHR43775">
    <property type="entry name" value="FATTY ACID SYNTHASE"/>
    <property type="match status" value="1"/>
</dbReference>
<dbReference type="GO" id="GO:0031177">
    <property type="term" value="F:phosphopantetheine binding"/>
    <property type="evidence" value="ECO:0007669"/>
    <property type="project" value="InterPro"/>
</dbReference>
<dbReference type="Pfam" id="PF22621">
    <property type="entry name" value="CurL-like_PKS_C"/>
    <property type="match status" value="1"/>
</dbReference>
<dbReference type="PROSITE" id="PS00606">
    <property type="entry name" value="KS3_1"/>
    <property type="match status" value="1"/>
</dbReference>
<dbReference type="PROSITE" id="PS52004">
    <property type="entry name" value="KS3_2"/>
    <property type="match status" value="1"/>
</dbReference>
<dbReference type="Pfam" id="PF00550">
    <property type="entry name" value="PP-binding"/>
    <property type="match status" value="1"/>
</dbReference>
<keyword evidence="2" id="KW-0597">Phosphoprotein</keyword>
<evidence type="ECO:0000256" key="2">
    <source>
        <dbReference type="ARBA" id="ARBA00022553"/>
    </source>
</evidence>
<keyword evidence="1" id="KW-0596">Phosphopantetheine</keyword>
<dbReference type="PANTHER" id="PTHR43775:SF37">
    <property type="entry name" value="SI:DKEY-61P9.11"/>
    <property type="match status" value="1"/>
</dbReference>
<dbReference type="Pfam" id="PF00109">
    <property type="entry name" value="ketoacyl-synt"/>
    <property type="match status" value="1"/>
</dbReference>
<dbReference type="CDD" id="cd00833">
    <property type="entry name" value="PKS"/>
    <property type="match status" value="1"/>
</dbReference>
<dbReference type="Gene3D" id="1.10.1200.10">
    <property type="entry name" value="ACP-like"/>
    <property type="match status" value="1"/>
</dbReference>
<dbReference type="PROSITE" id="PS50075">
    <property type="entry name" value="CARRIER"/>
    <property type="match status" value="1"/>
</dbReference>
<evidence type="ECO:0000256" key="1">
    <source>
        <dbReference type="ARBA" id="ARBA00022450"/>
    </source>
</evidence>
<protein>
    <submittedName>
        <fullName evidence="6">Uncharacterized protein</fullName>
    </submittedName>
</protein>
<dbReference type="SUPFAM" id="SSF47336">
    <property type="entry name" value="ACP-like"/>
    <property type="match status" value="1"/>
</dbReference>
<dbReference type="InterPro" id="IPR018201">
    <property type="entry name" value="Ketoacyl_synth_AS"/>
</dbReference>
<comment type="caution">
    <text evidence="6">The sequence shown here is derived from an EMBL/GenBank/DDBJ whole genome shotgun (WGS) entry which is preliminary data.</text>
</comment>
<dbReference type="InterPro" id="IPR016039">
    <property type="entry name" value="Thiolase-like"/>
</dbReference>
<feature type="domain" description="Carrier" evidence="4">
    <location>
        <begin position="696"/>
        <end position="770"/>
    </location>
</feature>
<dbReference type="GO" id="GO:0004312">
    <property type="term" value="F:fatty acid synthase activity"/>
    <property type="evidence" value="ECO:0007669"/>
    <property type="project" value="TreeGrafter"/>
</dbReference>
<dbReference type="InterPro" id="IPR014030">
    <property type="entry name" value="Ketoacyl_synth_N"/>
</dbReference>
<dbReference type="InterPro" id="IPR009081">
    <property type="entry name" value="PP-bd_ACP"/>
</dbReference>
<dbReference type="InterPro" id="IPR014031">
    <property type="entry name" value="Ketoacyl_synth_C"/>
</dbReference>
<dbReference type="InterPro" id="IPR036736">
    <property type="entry name" value="ACP-like_sf"/>
</dbReference>
<dbReference type="EMBL" id="QUBQ01000001">
    <property type="protein sequence ID" value="REK77606.1"/>
    <property type="molecule type" value="Genomic_DNA"/>
</dbReference>
<proteinExistence type="predicted"/>
<dbReference type="InterPro" id="IPR050091">
    <property type="entry name" value="PKS_NRPS_Biosynth_Enz"/>
</dbReference>
<dbReference type="Gene3D" id="3.40.47.10">
    <property type="match status" value="1"/>
</dbReference>
<dbReference type="SMART" id="SM00825">
    <property type="entry name" value="PKS_KS"/>
    <property type="match status" value="1"/>
</dbReference>
<dbReference type="OrthoDB" id="9765680at2"/>
<keyword evidence="7" id="KW-1185">Reference proteome</keyword>
<dbReference type="Gene3D" id="1.10.1240.100">
    <property type="match status" value="1"/>
</dbReference>
<dbReference type="GO" id="GO:0004315">
    <property type="term" value="F:3-oxoacyl-[acyl-carrier-protein] synthase activity"/>
    <property type="evidence" value="ECO:0007669"/>
    <property type="project" value="InterPro"/>
</dbReference>
<dbReference type="AlphaFoldDB" id="A0A371PN22"/>
<organism evidence="6 7">
    <name type="scientific">Paenibacillus paeoniae</name>
    <dbReference type="NCBI Taxonomy" id="2292705"/>
    <lineage>
        <taxon>Bacteria</taxon>
        <taxon>Bacillati</taxon>
        <taxon>Bacillota</taxon>
        <taxon>Bacilli</taxon>
        <taxon>Bacillales</taxon>
        <taxon>Paenibacillaceae</taxon>
        <taxon>Paenibacillus</taxon>
    </lineage>
</organism>
<dbReference type="GO" id="GO:0005737">
    <property type="term" value="C:cytoplasm"/>
    <property type="evidence" value="ECO:0007669"/>
    <property type="project" value="TreeGrafter"/>
</dbReference>
<evidence type="ECO:0000259" key="4">
    <source>
        <dbReference type="PROSITE" id="PS50075"/>
    </source>
</evidence>
<evidence type="ECO:0000313" key="6">
    <source>
        <dbReference type="EMBL" id="REK77606.1"/>
    </source>
</evidence>
<gene>
    <name evidence="6" type="ORF">DX130_11610</name>
</gene>
<evidence type="ECO:0000256" key="3">
    <source>
        <dbReference type="ARBA" id="ARBA00022679"/>
    </source>
</evidence>
<name>A0A371PN22_9BACL</name>
<accession>A0A371PN22</accession>
<dbReference type="Pfam" id="PF02801">
    <property type="entry name" value="Ketoacyl-synt_C"/>
    <property type="match status" value="1"/>
</dbReference>
<evidence type="ECO:0000313" key="7">
    <source>
        <dbReference type="Proteomes" id="UP000261905"/>
    </source>
</evidence>